<gene>
    <name evidence="2" type="ORF">SPSYN_02451</name>
</gene>
<proteinExistence type="predicted"/>
<dbReference type="Proteomes" id="UP000798488">
    <property type="component" value="Unassembled WGS sequence"/>
</dbReference>
<accession>A0A9D3AX60</accession>
<feature type="region of interest" description="Disordered" evidence="1">
    <location>
        <begin position="1"/>
        <end position="36"/>
    </location>
</feature>
<keyword evidence="3" id="KW-1185">Reference proteome</keyword>
<evidence type="ECO:0000313" key="3">
    <source>
        <dbReference type="Proteomes" id="UP000798488"/>
    </source>
</evidence>
<dbReference type="EMBL" id="LSRS01000005">
    <property type="protein sequence ID" value="KAF1084672.1"/>
    <property type="molecule type" value="Genomic_DNA"/>
</dbReference>
<evidence type="ECO:0000256" key="1">
    <source>
        <dbReference type="SAM" id="MobiDB-lite"/>
    </source>
</evidence>
<organism evidence="2 3">
    <name type="scientific">Sporotomaculum syntrophicum</name>
    <dbReference type="NCBI Taxonomy" id="182264"/>
    <lineage>
        <taxon>Bacteria</taxon>
        <taxon>Bacillati</taxon>
        <taxon>Bacillota</taxon>
        <taxon>Clostridia</taxon>
        <taxon>Eubacteriales</taxon>
        <taxon>Desulfallaceae</taxon>
        <taxon>Sporotomaculum</taxon>
    </lineage>
</organism>
<reference evidence="2" key="1">
    <citation type="submission" date="2016-02" db="EMBL/GenBank/DDBJ databases">
        <title>Draft Genome Sequence of Sporotomaculum syntrophicum Strain FB, a Syntrophic Benzoate Degrader.</title>
        <authorList>
            <person name="Nobu M.K."/>
            <person name="Narihiro T."/>
            <person name="Qiu Y.-L."/>
            <person name="Ohashi A."/>
            <person name="Liu W.-T."/>
            <person name="Yuji S."/>
        </authorList>
    </citation>
    <scope>NUCLEOTIDE SEQUENCE</scope>
    <source>
        <strain evidence="2">FB</strain>
    </source>
</reference>
<name>A0A9D3AX60_9FIRM</name>
<protein>
    <submittedName>
        <fullName evidence="2">Uncharacterized protein</fullName>
    </submittedName>
</protein>
<sequence length="62" mass="6953">MHNNDAVTKEVAKLDKRKNKSSKETGNTFVVEPTGSATQVNLDGQWEHDFTDHTEHDEKAGK</sequence>
<evidence type="ECO:0000313" key="2">
    <source>
        <dbReference type="EMBL" id="KAF1084672.1"/>
    </source>
</evidence>
<comment type="caution">
    <text evidence="2">The sequence shown here is derived from an EMBL/GenBank/DDBJ whole genome shotgun (WGS) entry which is preliminary data.</text>
</comment>
<dbReference type="AlphaFoldDB" id="A0A9D3AX60"/>